<dbReference type="Proteomes" id="UP000076661">
    <property type="component" value="Unassembled WGS sequence"/>
</dbReference>
<accession>A0A162C307</accession>
<evidence type="ECO:0000313" key="2">
    <source>
        <dbReference type="EMBL" id="KZN61384.1"/>
    </source>
</evidence>
<dbReference type="PATRIC" id="fig|1365257.3.peg.4269"/>
<evidence type="ECO:0000313" key="3">
    <source>
        <dbReference type="Proteomes" id="UP000076661"/>
    </source>
</evidence>
<feature type="signal peptide" evidence="1">
    <location>
        <begin position="1"/>
        <end position="19"/>
    </location>
</feature>
<reference evidence="2 3" key="1">
    <citation type="submission" date="2013-07" db="EMBL/GenBank/DDBJ databases">
        <title>Comparative Genomic and Metabolomic Analysis of Twelve Strains of Pseudoalteromonas luteoviolacea.</title>
        <authorList>
            <person name="Vynne N.G."/>
            <person name="Mansson M."/>
            <person name="Gram L."/>
        </authorList>
    </citation>
    <scope>NUCLEOTIDE SEQUENCE [LARGE SCALE GENOMIC DNA]</scope>
    <source>
        <strain evidence="2 3">S4060-1</strain>
    </source>
</reference>
<keyword evidence="1" id="KW-0732">Signal</keyword>
<organism evidence="2 3">
    <name type="scientific">Pseudoalteromonas luteoviolacea S4060-1</name>
    <dbReference type="NCBI Taxonomy" id="1365257"/>
    <lineage>
        <taxon>Bacteria</taxon>
        <taxon>Pseudomonadati</taxon>
        <taxon>Pseudomonadota</taxon>
        <taxon>Gammaproteobacteria</taxon>
        <taxon>Alteromonadales</taxon>
        <taxon>Pseudoalteromonadaceae</taxon>
        <taxon>Pseudoalteromonas</taxon>
    </lineage>
</organism>
<name>A0A162C307_9GAMM</name>
<feature type="chain" id="PRO_5007832354" evidence="1">
    <location>
        <begin position="20"/>
        <end position="119"/>
    </location>
</feature>
<proteinExistence type="predicted"/>
<evidence type="ECO:0000256" key="1">
    <source>
        <dbReference type="SAM" id="SignalP"/>
    </source>
</evidence>
<dbReference type="AlphaFoldDB" id="A0A162C307"/>
<dbReference type="RefSeq" id="WP_063382517.1">
    <property type="nucleotide sequence ID" value="NZ_AUXX01000045.1"/>
</dbReference>
<protein>
    <submittedName>
        <fullName evidence="2">Uncharacterized protein</fullName>
    </submittedName>
</protein>
<comment type="caution">
    <text evidence="2">The sequence shown here is derived from an EMBL/GenBank/DDBJ whole genome shotgun (WGS) entry which is preliminary data.</text>
</comment>
<dbReference type="EMBL" id="AUXX01000045">
    <property type="protein sequence ID" value="KZN61384.1"/>
    <property type="molecule type" value="Genomic_DNA"/>
</dbReference>
<sequence length="119" mass="13313">MKLILLFALFFVVSPYALAERYDIRGEIGQIRYHEATNTLAPGWKKHTWITVIPDPNQPKPNCYVHGGGYTVTIPDGNSTAMSMVLAAKMAKQKVTVTFDDSIAFPSNLYCKLQYVTVL</sequence>
<gene>
    <name evidence="2" type="ORF">N478_04775</name>
</gene>